<reference evidence="2 3" key="1">
    <citation type="submission" date="2018-06" db="EMBL/GenBank/DDBJ databases">
        <title>Complete Genomes of Monosporascus.</title>
        <authorList>
            <person name="Robinson A.J."/>
            <person name="Natvig D.O."/>
        </authorList>
    </citation>
    <scope>NUCLEOTIDE SEQUENCE [LARGE SCALE GENOMIC DNA]</scope>
    <source>
        <strain evidence="2 3">CBS 609.92</strain>
    </source>
</reference>
<feature type="compositionally biased region" description="Basic and acidic residues" evidence="1">
    <location>
        <begin position="129"/>
        <end position="142"/>
    </location>
</feature>
<keyword evidence="3" id="KW-1185">Reference proteome</keyword>
<gene>
    <name evidence="2" type="ORF">DL762_006100</name>
</gene>
<dbReference type="Proteomes" id="UP000294003">
    <property type="component" value="Unassembled WGS sequence"/>
</dbReference>
<feature type="region of interest" description="Disordered" evidence="1">
    <location>
        <begin position="128"/>
        <end position="147"/>
    </location>
</feature>
<organism evidence="2 3">
    <name type="scientific">Monosporascus cannonballus</name>
    <dbReference type="NCBI Taxonomy" id="155416"/>
    <lineage>
        <taxon>Eukaryota</taxon>
        <taxon>Fungi</taxon>
        <taxon>Dikarya</taxon>
        <taxon>Ascomycota</taxon>
        <taxon>Pezizomycotina</taxon>
        <taxon>Sordariomycetes</taxon>
        <taxon>Xylariomycetidae</taxon>
        <taxon>Xylariales</taxon>
        <taxon>Xylariales incertae sedis</taxon>
        <taxon>Monosporascus</taxon>
    </lineage>
</organism>
<sequence>MSPTPIRPRTKSRRPREAGPRPSATPRPKQLPGVFQIPSYELPESSLSLSYSLLLLELGTHHGLFLRARNRMSSFCRLACASKRRSMGSEDVHDGDVPALRLRLRRRRCRNRAFVVFLSLPLCRGRRRNSSDRERERERDLPPTRTCGLSGQSGAAVMLPPLLAGGESSVAPWMTVRVMSPSPRFSNETTPAAAAARAVVAASETPCTCVRVMSPSPRLRTVGGAEGGGTERGSGVALRFRLCLRRWAVRWWGGVGDELRVSWGFAEVDGGGDEGAWTEIRGISGDRARGPVARCDDGGRGGVDVAGGGETRAWLWVLLLLLLSPPASSSPDLRSLRRPRRESWRRRLGRRLEPPCLDPCSDPCRGRDLRLPLRLESPAFAGPEVAAVFAAEVFRGFLCAGGEALRGRLRLLPPSLPQGRDVVPFREP</sequence>
<comment type="caution">
    <text evidence="2">The sequence shown here is derived from an EMBL/GenBank/DDBJ whole genome shotgun (WGS) entry which is preliminary data.</text>
</comment>
<accession>A0ABY0H6D8</accession>
<protein>
    <submittedName>
        <fullName evidence="2">Uncharacterized protein</fullName>
    </submittedName>
</protein>
<feature type="region of interest" description="Disordered" evidence="1">
    <location>
        <begin position="1"/>
        <end position="32"/>
    </location>
</feature>
<name>A0ABY0H6D8_9PEZI</name>
<dbReference type="EMBL" id="QJNS01000186">
    <property type="protein sequence ID" value="RYO83509.1"/>
    <property type="molecule type" value="Genomic_DNA"/>
</dbReference>
<evidence type="ECO:0000313" key="2">
    <source>
        <dbReference type="EMBL" id="RYO83509.1"/>
    </source>
</evidence>
<evidence type="ECO:0000313" key="3">
    <source>
        <dbReference type="Proteomes" id="UP000294003"/>
    </source>
</evidence>
<proteinExistence type="predicted"/>
<evidence type="ECO:0000256" key="1">
    <source>
        <dbReference type="SAM" id="MobiDB-lite"/>
    </source>
</evidence>